<name>A0A0B6ZCK1_9EUPU</name>
<gene>
    <name evidence="5" type="primary">ORF57893</name>
</gene>
<dbReference type="PANTHER" id="PTHR43401:SF2">
    <property type="entry name" value="L-THREONINE 3-DEHYDROGENASE"/>
    <property type="match status" value="1"/>
</dbReference>
<evidence type="ECO:0000256" key="3">
    <source>
        <dbReference type="ARBA" id="ARBA00023002"/>
    </source>
</evidence>
<dbReference type="InterPro" id="IPR013149">
    <property type="entry name" value="ADH-like_C"/>
</dbReference>
<keyword evidence="3" id="KW-0560">Oxidoreductase</keyword>
<dbReference type="InterPro" id="IPR020843">
    <property type="entry name" value="ER"/>
</dbReference>
<feature type="domain" description="Enoyl reductase (ER)" evidence="4">
    <location>
        <begin position="31"/>
        <end position="354"/>
    </location>
</feature>
<dbReference type="InterPro" id="IPR050129">
    <property type="entry name" value="Zn_alcohol_dh"/>
</dbReference>
<keyword evidence="2" id="KW-0862">Zinc</keyword>
<sequence>MMKTNLNEMEALRKLGGDPIVQSSDYQVQSSHIHSSTIGEANSSMPVPETPSSGLTVKVNYVGANFDERQTRRKFTPKFPGNEIAGTIHSVGSSLPNSNYTVGDKVIIIPDEAIINTGYTEYIPIEDPSNVIQVPNSVPLEVAAMLPGGALTAYAAVSCARHHIEKLLKVKSCINVLIVGAGGLGLWTIKLAKYLLDNDCSSVRIFLADNSIDKLLTAQDHGCYDIIHWNEEDHEQYIHERTLDSCRGGVDVIIDYVGSHRSMQRSLKVLNREGVILVGGNSTSETNISLNALAAKQQSIVGIPKGNVNQLIELLNAVADKQLEVPQYKVAPVEDAMQIYEDLAECRLTGRVVFKYGSQSSEQEVDNH</sequence>
<dbReference type="GO" id="GO:0016491">
    <property type="term" value="F:oxidoreductase activity"/>
    <property type="evidence" value="ECO:0007669"/>
    <property type="project" value="UniProtKB-KW"/>
</dbReference>
<evidence type="ECO:0000313" key="5">
    <source>
        <dbReference type="EMBL" id="CEK66253.1"/>
    </source>
</evidence>
<proteinExistence type="predicted"/>
<reference evidence="5" key="1">
    <citation type="submission" date="2014-12" db="EMBL/GenBank/DDBJ databases">
        <title>Insight into the proteome of Arion vulgaris.</title>
        <authorList>
            <person name="Aradska J."/>
            <person name="Bulat T."/>
            <person name="Smidak R."/>
            <person name="Sarate P."/>
            <person name="Gangsoo J."/>
            <person name="Sialana F."/>
            <person name="Bilban M."/>
            <person name="Lubec G."/>
        </authorList>
    </citation>
    <scope>NUCLEOTIDE SEQUENCE</scope>
    <source>
        <tissue evidence="5">Skin</tissue>
    </source>
</reference>
<dbReference type="EMBL" id="HACG01019388">
    <property type="protein sequence ID" value="CEK66253.1"/>
    <property type="molecule type" value="Transcribed_RNA"/>
</dbReference>
<evidence type="ECO:0000256" key="2">
    <source>
        <dbReference type="ARBA" id="ARBA00022833"/>
    </source>
</evidence>
<dbReference type="GO" id="GO:0046872">
    <property type="term" value="F:metal ion binding"/>
    <property type="evidence" value="ECO:0007669"/>
    <property type="project" value="UniProtKB-KW"/>
</dbReference>
<dbReference type="Pfam" id="PF08240">
    <property type="entry name" value="ADH_N"/>
    <property type="match status" value="1"/>
</dbReference>
<accession>A0A0B6ZCK1</accession>
<organism evidence="5">
    <name type="scientific">Arion vulgaris</name>
    <dbReference type="NCBI Taxonomy" id="1028688"/>
    <lineage>
        <taxon>Eukaryota</taxon>
        <taxon>Metazoa</taxon>
        <taxon>Spiralia</taxon>
        <taxon>Lophotrochozoa</taxon>
        <taxon>Mollusca</taxon>
        <taxon>Gastropoda</taxon>
        <taxon>Heterobranchia</taxon>
        <taxon>Euthyneura</taxon>
        <taxon>Panpulmonata</taxon>
        <taxon>Eupulmonata</taxon>
        <taxon>Stylommatophora</taxon>
        <taxon>Helicina</taxon>
        <taxon>Arionoidea</taxon>
        <taxon>Arionidae</taxon>
        <taxon>Arion</taxon>
    </lineage>
</organism>
<protein>
    <recommendedName>
        <fullName evidence="4">Enoyl reductase (ER) domain-containing protein</fullName>
    </recommendedName>
</protein>
<evidence type="ECO:0000256" key="1">
    <source>
        <dbReference type="ARBA" id="ARBA00022723"/>
    </source>
</evidence>
<evidence type="ECO:0000259" key="4">
    <source>
        <dbReference type="SMART" id="SM00829"/>
    </source>
</evidence>
<dbReference type="InterPro" id="IPR036291">
    <property type="entry name" value="NAD(P)-bd_dom_sf"/>
</dbReference>
<dbReference type="SMART" id="SM00829">
    <property type="entry name" value="PKS_ER"/>
    <property type="match status" value="1"/>
</dbReference>
<dbReference type="SUPFAM" id="SSF51735">
    <property type="entry name" value="NAD(P)-binding Rossmann-fold domains"/>
    <property type="match status" value="1"/>
</dbReference>
<dbReference type="InterPro" id="IPR013154">
    <property type="entry name" value="ADH-like_N"/>
</dbReference>
<dbReference type="InterPro" id="IPR011032">
    <property type="entry name" value="GroES-like_sf"/>
</dbReference>
<keyword evidence="1" id="KW-0479">Metal-binding</keyword>
<dbReference type="PANTHER" id="PTHR43401">
    <property type="entry name" value="L-THREONINE 3-DEHYDROGENASE"/>
    <property type="match status" value="1"/>
</dbReference>
<dbReference type="Pfam" id="PF00107">
    <property type="entry name" value="ADH_zinc_N"/>
    <property type="match status" value="1"/>
</dbReference>
<dbReference type="Gene3D" id="3.90.180.10">
    <property type="entry name" value="Medium-chain alcohol dehydrogenases, catalytic domain"/>
    <property type="match status" value="1"/>
</dbReference>
<dbReference type="AlphaFoldDB" id="A0A0B6ZCK1"/>
<dbReference type="SUPFAM" id="SSF50129">
    <property type="entry name" value="GroES-like"/>
    <property type="match status" value="1"/>
</dbReference>